<dbReference type="STRING" id="1672749.BJF92_17225"/>
<evidence type="ECO:0000313" key="2">
    <source>
        <dbReference type="EMBL" id="OLP55133.1"/>
    </source>
</evidence>
<sequence>MAAKAALSTTPADVFGFSAFDPNKMNAGFREAAEKSISQSREAAQKLKALTEDATKTLEATMETAKTGSVELGMKTLEVVRANTEATLSHIEALMGVRSVSELVELQSAFVRRQVEATIEQTKALHEAGKDVAERVAKPTTEAARKAMSAFSL</sequence>
<organism evidence="2 4">
    <name type="scientific">Xaviernesmea rhizosphaerae</name>
    <dbReference type="NCBI Taxonomy" id="1672749"/>
    <lineage>
        <taxon>Bacteria</taxon>
        <taxon>Pseudomonadati</taxon>
        <taxon>Pseudomonadota</taxon>
        <taxon>Alphaproteobacteria</taxon>
        <taxon>Hyphomicrobiales</taxon>
        <taxon>Rhizobiaceae</taxon>
        <taxon>Rhizobium/Agrobacterium group</taxon>
        <taxon>Xaviernesmea</taxon>
    </lineage>
</organism>
<accession>A0A1Q9AIY6</accession>
<evidence type="ECO:0000313" key="5">
    <source>
        <dbReference type="Proteomes" id="UP000192652"/>
    </source>
</evidence>
<dbReference type="AlphaFoldDB" id="A0A1Q9AIY6"/>
<dbReference type="InterPro" id="IPR018968">
    <property type="entry name" value="Phasin"/>
</dbReference>
<dbReference type="Proteomes" id="UP000192652">
    <property type="component" value="Unassembled WGS sequence"/>
</dbReference>
<gene>
    <name evidence="2" type="ORF">BJF92_17225</name>
    <name evidence="3" type="ORF">BTR14_19720</name>
</gene>
<dbReference type="OrthoDB" id="8479257at2"/>
<dbReference type="Pfam" id="PF09361">
    <property type="entry name" value="Phasin_2"/>
    <property type="match status" value="1"/>
</dbReference>
<name>A0A1Q9AIY6_9HYPH</name>
<feature type="domain" description="Phasin" evidence="1">
    <location>
        <begin position="45"/>
        <end position="142"/>
    </location>
</feature>
<keyword evidence="5" id="KW-1185">Reference proteome</keyword>
<proteinExistence type="predicted"/>
<evidence type="ECO:0000259" key="1">
    <source>
        <dbReference type="Pfam" id="PF09361"/>
    </source>
</evidence>
<protein>
    <submittedName>
        <fullName evidence="2">Phasin</fullName>
    </submittedName>
</protein>
<reference evidence="3 5" key="3">
    <citation type="journal article" date="2017" name="Antonie Van Leeuwenhoek">
        <title>Rhizobium rhizosphaerae sp. nov., a novel species isolated from rice rhizosphere.</title>
        <authorList>
            <person name="Zhao J.J."/>
            <person name="Zhang J."/>
            <person name="Zhang R.J."/>
            <person name="Zhang C.W."/>
            <person name="Yin H.Q."/>
            <person name="Zhang X.X."/>
        </authorList>
    </citation>
    <scope>NUCLEOTIDE SEQUENCE [LARGE SCALE GENOMIC DNA]</scope>
    <source>
        <strain evidence="3 5">RD15</strain>
    </source>
</reference>
<reference evidence="3" key="2">
    <citation type="submission" date="2016-12" db="EMBL/GenBank/DDBJ databases">
        <authorList>
            <person name="Zhang X."/>
            <person name="Zhao J."/>
        </authorList>
    </citation>
    <scope>NUCLEOTIDE SEQUENCE</scope>
    <source>
        <strain evidence="3">RD15</strain>
    </source>
</reference>
<evidence type="ECO:0000313" key="4">
    <source>
        <dbReference type="Proteomes" id="UP000186143"/>
    </source>
</evidence>
<dbReference type="InterPro" id="IPR010234">
    <property type="entry name" value="Phasin_subfam-2"/>
</dbReference>
<dbReference type="NCBIfam" id="TIGR01985">
    <property type="entry name" value="phasin_2"/>
    <property type="match status" value="1"/>
</dbReference>
<dbReference type="EMBL" id="MSPX01000021">
    <property type="protein sequence ID" value="OQP84395.1"/>
    <property type="molecule type" value="Genomic_DNA"/>
</dbReference>
<evidence type="ECO:0000313" key="3">
    <source>
        <dbReference type="EMBL" id="OQP84395.1"/>
    </source>
</evidence>
<comment type="caution">
    <text evidence="2">The sequence shown here is derived from an EMBL/GenBank/DDBJ whole genome shotgun (WGS) entry which is preliminary data.</text>
</comment>
<reference evidence="2 4" key="1">
    <citation type="submission" date="2016-09" db="EMBL/GenBank/DDBJ databases">
        <title>Rhizobium sp. nov., a novel species isolated from the rice rhizosphere.</title>
        <authorList>
            <person name="Zhao J."/>
            <person name="Zhang X."/>
        </authorList>
    </citation>
    <scope>NUCLEOTIDE SEQUENCE [LARGE SCALE GENOMIC DNA]</scope>
    <source>
        <strain evidence="2 4">MH17</strain>
    </source>
</reference>
<dbReference type="Proteomes" id="UP000186143">
    <property type="component" value="Unassembled WGS sequence"/>
</dbReference>
<dbReference type="EMBL" id="MKIO01000030">
    <property type="protein sequence ID" value="OLP55133.1"/>
    <property type="molecule type" value="Genomic_DNA"/>
</dbReference>
<dbReference type="RefSeq" id="WP_075635171.1">
    <property type="nucleotide sequence ID" value="NZ_MKIO01000030.1"/>
</dbReference>